<dbReference type="EMBL" id="UOFK01000195">
    <property type="protein sequence ID" value="VAW79538.1"/>
    <property type="molecule type" value="Genomic_DNA"/>
</dbReference>
<feature type="transmembrane region" description="Helical" evidence="1">
    <location>
        <begin position="53"/>
        <end position="73"/>
    </location>
</feature>
<feature type="transmembrane region" description="Helical" evidence="1">
    <location>
        <begin position="209"/>
        <end position="231"/>
    </location>
</feature>
<sequence>MGNKTVNSAQHQTIADMTFKHAGFYFIFLLVLSIIGFWDSYFSKILDEDNRYVHFHAITMLLWLILLITQSILIKNNRQKLHKLIGKFSYVLVPLIIISLLLLAHDQITIHEYGISYSRLYILFLQISLLVIFVIAYVFAIVFRYSPAHHARFMISTALTFIDPIVARIPLNIPPLPFNYQVLTFGLTDFIVLLLIFIERHQSRGRGVFPAMLIIFIIFQCLNLTFTRHVIWDNFSLWFATLPLT</sequence>
<feature type="transmembrane region" description="Helical" evidence="1">
    <location>
        <begin position="177"/>
        <end position="197"/>
    </location>
</feature>
<feature type="transmembrane region" description="Helical" evidence="1">
    <location>
        <begin position="120"/>
        <end position="141"/>
    </location>
</feature>
<dbReference type="AlphaFoldDB" id="A0A3B0YF61"/>
<feature type="transmembrane region" description="Helical" evidence="1">
    <location>
        <begin position="22"/>
        <end position="41"/>
    </location>
</feature>
<keyword evidence="1" id="KW-0472">Membrane</keyword>
<evidence type="ECO:0000256" key="1">
    <source>
        <dbReference type="SAM" id="Phobius"/>
    </source>
</evidence>
<feature type="transmembrane region" description="Helical" evidence="1">
    <location>
        <begin position="153"/>
        <end position="171"/>
    </location>
</feature>
<gene>
    <name evidence="2" type="ORF">MNBD_GAMMA13-1950</name>
</gene>
<organism evidence="2">
    <name type="scientific">hydrothermal vent metagenome</name>
    <dbReference type="NCBI Taxonomy" id="652676"/>
    <lineage>
        <taxon>unclassified sequences</taxon>
        <taxon>metagenomes</taxon>
        <taxon>ecological metagenomes</taxon>
    </lineage>
</organism>
<name>A0A3B0YF61_9ZZZZ</name>
<keyword evidence="1" id="KW-1133">Transmembrane helix</keyword>
<proteinExistence type="predicted"/>
<feature type="transmembrane region" description="Helical" evidence="1">
    <location>
        <begin position="85"/>
        <end position="105"/>
    </location>
</feature>
<reference evidence="2" key="1">
    <citation type="submission" date="2018-06" db="EMBL/GenBank/DDBJ databases">
        <authorList>
            <person name="Zhirakovskaya E."/>
        </authorList>
    </citation>
    <scope>NUCLEOTIDE SEQUENCE</scope>
</reference>
<accession>A0A3B0YF61</accession>
<evidence type="ECO:0000313" key="2">
    <source>
        <dbReference type="EMBL" id="VAW79538.1"/>
    </source>
</evidence>
<protein>
    <submittedName>
        <fullName evidence="2">Uncharacterized protein</fullName>
    </submittedName>
</protein>
<keyword evidence="1" id="KW-0812">Transmembrane</keyword>